<comment type="caution">
    <text evidence="2">The sequence shown here is derived from an EMBL/GenBank/DDBJ whole genome shotgun (WGS) entry which is preliminary data.</text>
</comment>
<dbReference type="InterPro" id="IPR009081">
    <property type="entry name" value="PP-bd_ACP"/>
</dbReference>
<accession>A0ABW2AFX0</accession>
<organism evidence="2 3">
    <name type="scientific">Flexivirga alba</name>
    <dbReference type="NCBI Taxonomy" id="702742"/>
    <lineage>
        <taxon>Bacteria</taxon>
        <taxon>Bacillati</taxon>
        <taxon>Actinomycetota</taxon>
        <taxon>Actinomycetes</taxon>
        <taxon>Micrococcales</taxon>
        <taxon>Dermacoccaceae</taxon>
        <taxon>Flexivirga</taxon>
    </lineage>
</organism>
<dbReference type="RefSeq" id="WP_382401062.1">
    <property type="nucleotide sequence ID" value="NZ_JBHSWH010000001.1"/>
</dbReference>
<dbReference type="InterPro" id="IPR036736">
    <property type="entry name" value="ACP-like_sf"/>
</dbReference>
<name>A0ABW2AFX0_9MICO</name>
<feature type="domain" description="Carrier" evidence="1">
    <location>
        <begin position="3"/>
        <end position="83"/>
    </location>
</feature>
<dbReference type="Proteomes" id="UP001596298">
    <property type="component" value="Unassembled WGS sequence"/>
</dbReference>
<evidence type="ECO:0000313" key="3">
    <source>
        <dbReference type="Proteomes" id="UP001596298"/>
    </source>
</evidence>
<protein>
    <submittedName>
        <fullName evidence="2">Acyl carrier protein</fullName>
    </submittedName>
</protein>
<dbReference type="Pfam" id="PF00550">
    <property type="entry name" value="PP-binding"/>
    <property type="match status" value="1"/>
</dbReference>
<dbReference type="PROSITE" id="PS50075">
    <property type="entry name" value="CARRIER"/>
    <property type="match status" value="1"/>
</dbReference>
<dbReference type="Gene3D" id="1.10.1200.10">
    <property type="entry name" value="ACP-like"/>
    <property type="match status" value="1"/>
</dbReference>
<evidence type="ECO:0000313" key="2">
    <source>
        <dbReference type="EMBL" id="MFC6705696.1"/>
    </source>
</evidence>
<dbReference type="EMBL" id="JBHSWH010000001">
    <property type="protein sequence ID" value="MFC6705696.1"/>
    <property type="molecule type" value="Genomic_DNA"/>
</dbReference>
<sequence length="88" mass="9524">MAETTFEQVKDVVVETLGIQSRSTALTADTQLLDSMPELDSMAVVDLLVRLENHFDIRIDDSAVSGEVFGTLGTLADFVESARAHPDA</sequence>
<gene>
    <name evidence="2" type="ORF">ACFQDH_10565</name>
</gene>
<keyword evidence="3" id="KW-1185">Reference proteome</keyword>
<evidence type="ECO:0000259" key="1">
    <source>
        <dbReference type="PROSITE" id="PS50075"/>
    </source>
</evidence>
<dbReference type="SUPFAM" id="SSF47336">
    <property type="entry name" value="ACP-like"/>
    <property type="match status" value="1"/>
</dbReference>
<proteinExistence type="predicted"/>
<reference evidence="3" key="1">
    <citation type="journal article" date="2019" name="Int. J. Syst. Evol. Microbiol.">
        <title>The Global Catalogue of Microorganisms (GCM) 10K type strain sequencing project: providing services to taxonomists for standard genome sequencing and annotation.</title>
        <authorList>
            <consortium name="The Broad Institute Genomics Platform"/>
            <consortium name="The Broad Institute Genome Sequencing Center for Infectious Disease"/>
            <person name="Wu L."/>
            <person name="Ma J."/>
        </authorList>
    </citation>
    <scope>NUCLEOTIDE SEQUENCE [LARGE SCALE GENOMIC DNA]</scope>
    <source>
        <strain evidence="3">CCUG 58127</strain>
    </source>
</reference>